<accession>G7YQX3</accession>
<gene>
    <name evidence="1" type="ORF">CLF_107668</name>
</gene>
<name>G7YQX3_CLOSI</name>
<keyword evidence="2" id="KW-1185">Reference proteome</keyword>
<dbReference type="AlphaFoldDB" id="G7YQX3"/>
<dbReference type="EMBL" id="DF144000">
    <property type="protein sequence ID" value="GAA55353.1"/>
    <property type="molecule type" value="Genomic_DNA"/>
</dbReference>
<dbReference type="Proteomes" id="UP000008909">
    <property type="component" value="Unassembled WGS sequence"/>
</dbReference>
<reference key="2">
    <citation type="submission" date="2011-10" db="EMBL/GenBank/DDBJ databases">
        <title>The genome and transcriptome sequence of Clonorchis sinensis provide insights into the carcinogenic liver fluke.</title>
        <authorList>
            <person name="Wang X."/>
            <person name="Huang Y."/>
            <person name="Chen W."/>
            <person name="Liu H."/>
            <person name="Guo L."/>
            <person name="Chen Y."/>
            <person name="Luo F."/>
            <person name="Zhou W."/>
            <person name="Sun J."/>
            <person name="Mao Q."/>
            <person name="Liang P."/>
            <person name="Zhou C."/>
            <person name="Tian Y."/>
            <person name="Men J."/>
            <person name="Lv X."/>
            <person name="Huang L."/>
            <person name="Zhou J."/>
            <person name="Hu Y."/>
            <person name="Li R."/>
            <person name="Zhang F."/>
            <person name="Lei H."/>
            <person name="Li X."/>
            <person name="Hu X."/>
            <person name="Liang C."/>
            <person name="Xu J."/>
            <person name="Wu Z."/>
            <person name="Yu X."/>
        </authorList>
    </citation>
    <scope>NUCLEOTIDE SEQUENCE</scope>
    <source>
        <strain>Henan</strain>
    </source>
</reference>
<organism evidence="1 2">
    <name type="scientific">Clonorchis sinensis</name>
    <name type="common">Chinese liver fluke</name>
    <dbReference type="NCBI Taxonomy" id="79923"/>
    <lineage>
        <taxon>Eukaryota</taxon>
        <taxon>Metazoa</taxon>
        <taxon>Spiralia</taxon>
        <taxon>Lophotrochozoa</taxon>
        <taxon>Platyhelminthes</taxon>
        <taxon>Trematoda</taxon>
        <taxon>Digenea</taxon>
        <taxon>Opisthorchiida</taxon>
        <taxon>Opisthorchiata</taxon>
        <taxon>Opisthorchiidae</taxon>
        <taxon>Clonorchis</taxon>
    </lineage>
</organism>
<protein>
    <submittedName>
        <fullName evidence="1">Uncharacterized protein</fullName>
    </submittedName>
</protein>
<reference evidence="1" key="1">
    <citation type="journal article" date="2011" name="Genome Biol.">
        <title>The draft genome of the carcinogenic human liver fluke Clonorchis sinensis.</title>
        <authorList>
            <person name="Wang X."/>
            <person name="Chen W."/>
            <person name="Huang Y."/>
            <person name="Sun J."/>
            <person name="Men J."/>
            <person name="Liu H."/>
            <person name="Luo F."/>
            <person name="Guo L."/>
            <person name="Lv X."/>
            <person name="Deng C."/>
            <person name="Zhou C."/>
            <person name="Fan Y."/>
            <person name="Li X."/>
            <person name="Huang L."/>
            <person name="Hu Y."/>
            <person name="Liang C."/>
            <person name="Hu X."/>
            <person name="Xu J."/>
            <person name="Yu X."/>
        </authorList>
    </citation>
    <scope>NUCLEOTIDE SEQUENCE [LARGE SCALE GENOMIC DNA]</scope>
    <source>
        <strain evidence="1">Henan</strain>
    </source>
</reference>
<sequence>MKLSLNHTTADRLVQLVNTITVTEFVPGNDFVDKGVGESLVSSRSNIVVHRFGSRVEDMRIGNLFCDFLSRRYKTKSQAILSVLASHLSNRHSIAKFNLNIGITGVDGRLLRGKIETSNLQKNIVIPTGTSLESLCVPPDVNCNTRVKPRDSRSSNCYHSSSSYFGWRDKHFRHPYVDPKSALIVSTPFLFEIN</sequence>
<proteinExistence type="predicted"/>
<evidence type="ECO:0000313" key="1">
    <source>
        <dbReference type="EMBL" id="GAA55353.1"/>
    </source>
</evidence>
<evidence type="ECO:0000313" key="2">
    <source>
        <dbReference type="Proteomes" id="UP000008909"/>
    </source>
</evidence>